<evidence type="ECO:0000256" key="2">
    <source>
        <dbReference type="ARBA" id="ARBA00022692"/>
    </source>
</evidence>
<organism evidence="6 7">
    <name type="scientific">Paracoccus spongiarum</name>
    <dbReference type="NCBI Taxonomy" id="3064387"/>
    <lineage>
        <taxon>Bacteria</taxon>
        <taxon>Pseudomonadati</taxon>
        <taxon>Pseudomonadota</taxon>
        <taxon>Alphaproteobacteria</taxon>
        <taxon>Rhodobacterales</taxon>
        <taxon>Paracoccaceae</taxon>
        <taxon>Paracoccus</taxon>
    </lineage>
</organism>
<feature type="transmembrane region" description="Helical" evidence="5">
    <location>
        <begin position="72"/>
        <end position="89"/>
    </location>
</feature>
<dbReference type="RefSeq" id="WP_305964170.1">
    <property type="nucleotide sequence ID" value="NZ_JAVAMQ010000015.1"/>
</dbReference>
<dbReference type="Proteomes" id="UP001224997">
    <property type="component" value="Unassembled WGS sequence"/>
</dbReference>
<accession>A0ABT9JEZ6</accession>
<evidence type="ECO:0000256" key="5">
    <source>
        <dbReference type="SAM" id="Phobius"/>
    </source>
</evidence>
<feature type="transmembrane region" description="Helical" evidence="5">
    <location>
        <begin position="211"/>
        <end position="234"/>
    </location>
</feature>
<name>A0ABT9JEZ6_9RHOB</name>
<comment type="subcellular location">
    <subcellularLocation>
        <location evidence="1">Membrane</location>
        <topology evidence="1">Multi-pass membrane protein</topology>
    </subcellularLocation>
</comment>
<dbReference type="EMBL" id="JAVAMQ010000015">
    <property type="protein sequence ID" value="MDP5308324.1"/>
    <property type="molecule type" value="Genomic_DNA"/>
</dbReference>
<sequence>MNDPLLIWSYLAQGPLLWLTATLLAYLAGDACFRAAGRQSWANPVLVAVILLAVLLWATGTDYRTYFEGAQFVHFMLGPATVALALPLYDNLPRVRKAALPMLAGLLAGSGVAVVSALAIARAFGIEGSVLASLAPKSTTAPVAIGIAERLGGQPTLTAALVLLTGIFGAIIVTPLLNALQIRDWRARGFSVGVAAHGIGTARAFQVNETAGAFSGIGMGLNAVLTAIIAPLALRLFAG</sequence>
<dbReference type="PANTHER" id="PTHR30249:SF0">
    <property type="entry name" value="PLASTIDAL GLYCOLATE_GLYCERATE TRANSLOCATOR 1, CHLOROPLASTIC"/>
    <property type="match status" value="1"/>
</dbReference>
<proteinExistence type="predicted"/>
<evidence type="ECO:0000256" key="1">
    <source>
        <dbReference type="ARBA" id="ARBA00004141"/>
    </source>
</evidence>
<keyword evidence="3 5" id="KW-1133">Transmembrane helix</keyword>
<feature type="transmembrane region" description="Helical" evidence="5">
    <location>
        <begin position="41"/>
        <end position="60"/>
    </location>
</feature>
<keyword evidence="4 5" id="KW-0472">Membrane</keyword>
<protein>
    <submittedName>
        <fullName evidence="6">LrgB family protein</fullName>
    </submittedName>
</protein>
<reference evidence="6 7" key="1">
    <citation type="submission" date="2023-08" db="EMBL/GenBank/DDBJ databases">
        <authorList>
            <person name="Park J.-S."/>
        </authorList>
    </citation>
    <scope>NUCLEOTIDE SEQUENCE [LARGE SCALE GENOMIC DNA]</scope>
    <source>
        <strain evidence="6 7">2205BS29-5</strain>
    </source>
</reference>
<keyword evidence="7" id="KW-1185">Reference proteome</keyword>
<keyword evidence="2 5" id="KW-0812">Transmembrane</keyword>
<dbReference type="InterPro" id="IPR007300">
    <property type="entry name" value="CidB/LrgB"/>
</dbReference>
<comment type="caution">
    <text evidence="6">The sequence shown here is derived from an EMBL/GenBank/DDBJ whole genome shotgun (WGS) entry which is preliminary data.</text>
</comment>
<evidence type="ECO:0000313" key="6">
    <source>
        <dbReference type="EMBL" id="MDP5308324.1"/>
    </source>
</evidence>
<gene>
    <name evidence="6" type="ORF">Q5Y72_14660</name>
</gene>
<evidence type="ECO:0000256" key="4">
    <source>
        <dbReference type="ARBA" id="ARBA00023136"/>
    </source>
</evidence>
<dbReference type="PANTHER" id="PTHR30249">
    <property type="entry name" value="PUTATIVE SEROTONIN TRANSPORTER"/>
    <property type="match status" value="1"/>
</dbReference>
<feature type="transmembrane region" description="Helical" evidence="5">
    <location>
        <begin position="159"/>
        <end position="180"/>
    </location>
</feature>
<dbReference type="Pfam" id="PF04172">
    <property type="entry name" value="LrgB"/>
    <property type="match status" value="1"/>
</dbReference>
<feature type="transmembrane region" description="Helical" evidence="5">
    <location>
        <begin position="101"/>
        <end position="124"/>
    </location>
</feature>
<evidence type="ECO:0000256" key="3">
    <source>
        <dbReference type="ARBA" id="ARBA00022989"/>
    </source>
</evidence>
<evidence type="ECO:0000313" key="7">
    <source>
        <dbReference type="Proteomes" id="UP001224997"/>
    </source>
</evidence>
<feature type="transmembrane region" description="Helical" evidence="5">
    <location>
        <begin position="6"/>
        <end position="29"/>
    </location>
</feature>